<dbReference type="OMA" id="RGPNDYQ"/>
<dbReference type="PROSITE" id="PS00995">
    <property type="entry name" value="TCP1_3"/>
    <property type="match status" value="1"/>
</dbReference>
<dbReference type="NCBIfam" id="NF041082">
    <property type="entry name" value="thermosome_alpha"/>
    <property type="match status" value="1"/>
</dbReference>
<evidence type="ECO:0000256" key="4">
    <source>
        <dbReference type="ARBA" id="ARBA00014424"/>
    </source>
</evidence>
<dbReference type="InterPro" id="IPR002423">
    <property type="entry name" value="Cpn60/GroEL/TCP-1"/>
</dbReference>
<accession>A0A1D2NIP0</accession>
<name>A0A1D2NIP0_ORCCI</name>
<dbReference type="GO" id="GO:0005524">
    <property type="term" value="F:ATP binding"/>
    <property type="evidence" value="ECO:0007669"/>
    <property type="project" value="UniProtKB-KW"/>
</dbReference>
<protein>
    <recommendedName>
        <fullName evidence="4">T-complex protein 1 subunit alpha</fullName>
    </recommendedName>
    <alternativeName>
        <fullName evidence="10">CCT-alpha</fullName>
    </alternativeName>
</protein>
<dbReference type="Pfam" id="PF00118">
    <property type="entry name" value="Cpn60_TCP1"/>
    <property type="match status" value="1"/>
</dbReference>
<dbReference type="InterPro" id="IPR012715">
    <property type="entry name" value="Chap_CCT_alpha"/>
</dbReference>
<dbReference type="FunFam" id="1.10.560.10:FF:000045">
    <property type="entry name" value="T-complex protein 1 subunit eta"/>
    <property type="match status" value="1"/>
</dbReference>
<dbReference type="InterPro" id="IPR027409">
    <property type="entry name" value="GroEL-like_apical_dom_sf"/>
</dbReference>
<dbReference type="InterPro" id="IPR054827">
    <property type="entry name" value="thermosome_alpha"/>
</dbReference>
<evidence type="ECO:0000313" key="12">
    <source>
        <dbReference type="EMBL" id="ODN05107.1"/>
    </source>
</evidence>
<keyword evidence="13" id="KW-1185">Reference proteome</keyword>
<dbReference type="InterPro" id="IPR027410">
    <property type="entry name" value="TCP-1-like_intermed_sf"/>
</dbReference>
<keyword evidence="7 11" id="KW-0067">ATP-binding</keyword>
<evidence type="ECO:0000256" key="5">
    <source>
        <dbReference type="ARBA" id="ARBA00022490"/>
    </source>
</evidence>
<dbReference type="InterPro" id="IPR053374">
    <property type="entry name" value="TCP-1_chaperonin"/>
</dbReference>
<keyword evidence="6 11" id="KW-0547">Nucleotide-binding</keyword>
<dbReference type="GO" id="GO:0051082">
    <property type="term" value="F:unfolded protein binding"/>
    <property type="evidence" value="ECO:0007669"/>
    <property type="project" value="InterPro"/>
</dbReference>
<evidence type="ECO:0000256" key="10">
    <source>
        <dbReference type="ARBA" id="ARBA00030049"/>
    </source>
</evidence>
<dbReference type="SUPFAM" id="SSF48592">
    <property type="entry name" value="GroEL equatorial domain-like"/>
    <property type="match status" value="1"/>
</dbReference>
<evidence type="ECO:0000256" key="6">
    <source>
        <dbReference type="ARBA" id="ARBA00022741"/>
    </source>
</evidence>
<dbReference type="NCBIfam" id="NF041083">
    <property type="entry name" value="thermosome_beta"/>
    <property type="match status" value="1"/>
</dbReference>
<dbReference type="Gene3D" id="1.10.560.10">
    <property type="entry name" value="GroEL-like equatorial domain"/>
    <property type="match status" value="1"/>
</dbReference>
<comment type="similarity">
    <text evidence="2 11">Belongs to the TCP-1 chaperonin family.</text>
</comment>
<comment type="function">
    <text evidence="9">Molecular chaperone; assists the folding of proteins upon ATP hydrolysis. Known to play a role, in vitro, in the folding of actin and tubulin.</text>
</comment>
<dbReference type="Gene3D" id="3.50.7.10">
    <property type="entry name" value="GroEL"/>
    <property type="match status" value="1"/>
</dbReference>
<sequence>MLPFAGQRSRGQPVRTQNVMAASAIANIVKSSLGPVGLDKMLVDDIGDVTITNDGATILKLLEVEHPAAKVLVELSQLQDQEVGDGTTSVVIIAAELLKSADELVKQKIHPTTIIAGYRLACKEACRYIAENLTIPVAELGKDCLINAAKTSMSSKLIGADAEFFGQMAVDACDLIKFPDSKGNNVYPIKSINILKAHGKSARESFLVQGYALNCTVASQLMPKRIEKAKIACLDFSLQKAKMKMGVQVLLTDPSKLEPIRQREADLTKEKVLKILNAGANVILVTGGIDDLCLKYFVEAGAMAVRRCKKADLKRIAKATGATLLSSLSNLEGDETFEASYLGEAKEVMQERICDDELILIKEPKVRTAASIILRGPNDFYVDEMERSIHDSLCVIKRVCESKKVVPGGGAVEAALSIYLENFATSLSSREQLAIAEFAKSLLVIPKTLTVNAAQDATELVSKLRAFHNASQTKADHTHLKWTGLDLYEGTTRDNKEAGVLEPAISKIKSLKFATEAAITILRIDDLIKLDPDNSKAYRNQQDMCGDYDD</sequence>
<dbReference type="NCBIfam" id="TIGR02340">
    <property type="entry name" value="chap_CCT_alpha"/>
    <property type="match status" value="1"/>
</dbReference>
<evidence type="ECO:0000256" key="11">
    <source>
        <dbReference type="RuleBase" id="RU004187"/>
    </source>
</evidence>
<dbReference type="InterPro" id="IPR027413">
    <property type="entry name" value="GROEL-like_equatorial_sf"/>
</dbReference>
<dbReference type="GO" id="GO:0016887">
    <property type="term" value="F:ATP hydrolysis activity"/>
    <property type="evidence" value="ECO:0007669"/>
    <property type="project" value="InterPro"/>
</dbReference>
<dbReference type="FunFam" id="3.50.7.10:FF:000009">
    <property type="entry name" value="T-complex protein 1 subunit alpha"/>
    <property type="match status" value="1"/>
</dbReference>
<evidence type="ECO:0000256" key="8">
    <source>
        <dbReference type="ARBA" id="ARBA00023186"/>
    </source>
</evidence>
<comment type="subunit">
    <text evidence="3">Heterooligomeric complex of about 850 to 900 kDa that forms two stacked rings, 12 to 16 nm in diameter.</text>
</comment>
<dbReference type="PANTHER" id="PTHR11353">
    <property type="entry name" value="CHAPERONIN"/>
    <property type="match status" value="1"/>
</dbReference>
<dbReference type="AlphaFoldDB" id="A0A1D2NIP0"/>
<dbReference type="OrthoDB" id="496at2759"/>
<evidence type="ECO:0000256" key="7">
    <source>
        <dbReference type="ARBA" id="ARBA00022840"/>
    </source>
</evidence>
<dbReference type="PROSITE" id="PS00751">
    <property type="entry name" value="TCP1_2"/>
    <property type="match status" value="1"/>
</dbReference>
<comment type="subcellular location">
    <subcellularLocation>
        <location evidence="1">Cytoplasm</location>
    </subcellularLocation>
</comment>
<dbReference type="PRINTS" id="PR00304">
    <property type="entry name" value="TCOMPLEXTCP1"/>
</dbReference>
<dbReference type="GO" id="GO:0140662">
    <property type="term" value="F:ATP-dependent protein folding chaperone"/>
    <property type="evidence" value="ECO:0007669"/>
    <property type="project" value="InterPro"/>
</dbReference>
<keyword evidence="5" id="KW-0963">Cytoplasm</keyword>
<dbReference type="GO" id="GO:0005737">
    <property type="term" value="C:cytoplasm"/>
    <property type="evidence" value="ECO:0007669"/>
    <property type="project" value="UniProtKB-SubCell"/>
</dbReference>
<dbReference type="PROSITE" id="PS00750">
    <property type="entry name" value="TCP1_1"/>
    <property type="match status" value="1"/>
</dbReference>
<gene>
    <name evidence="12" type="ORF">Ocin01_01630</name>
</gene>
<evidence type="ECO:0000256" key="9">
    <source>
        <dbReference type="ARBA" id="ARBA00024677"/>
    </source>
</evidence>
<evidence type="ECO:0000256" key="1">
    <source>
        <dbReference type="ARBA" id="ARBA00004496"/>
    </source>
</evidence>
<evidence type="ECO:0000256" key="2">
    <source>
        <dbReference type="ARBA" id="ARBA00008020"/>
    </source>
</evidence>
<dbReference type="EMBL" id="LJIJ01000030">
    <property type="protein sequence ID" value="ODN05107.1"/>
    <property type="molecule type" value="Genomic_DNA"/>
</dbReference>
<reference evidence="12 13" key="1">
    <citation type="journal article" date="2016" name="Genome Biol. Evol.">
        <title>Gene Family Evolution Reflects Adaptation to Soil Environmental Stressors in the Genome of the Collembolan Orchesella cincta.</title>
        <authorList>
            <person name="Faddeeva-Vakhrusheva A."/>
            <person name="Derks M.F."/>
            <person name="Anvar S.Y."/>
            <person name="Agamennone V."/>
            <person name="Suring W."/>
            <person name="Smit S."/>
            <person name="van Straalen N.M."/>
            <person name="Roelofs D."/>
        </authorList>
    </citation>
    <scope>NUCLEOTIDE SEQUENCE [LARGE SCALE GENOMIC DNA]</scope>
    <source>
        <tissue evidence="12">Mixed pool</tissue>
    </source>
</reference>
<dbReference type="CDD" id="cd03335">
    <property type="entry name" value="TCP1_alpha"/>
    <property type="match status" value="1"/>
</dbReference>
<evidence type="ECO:0000313" key="13">
    <source>
        <dbReference type="Proteomes" id="UP000094527"/>
    </source>
</evidence>
<comment type="caution">
    <text evidence="12">The sequence shown here is derived from an EMBL/GenBank/DDBJ whole genome shotgun (WGS) entry which is preliminary data.</text>
</comment>
<proteinExistence type="inferred from homology"/>
<dbReference type="SUPFAM" id="SSF54849">
    <property type="entry name" value="GroEL-intermediate domain like"/>
    <property type="match status" value="1"/>
</dbReference>
<dbReference type="InterPro" id="IPR017998">
    <property type="entry name" value="Chaperone_TCP-1"/>
</dbReference>
<evidence type="ECO:0000256" key="3">
    <source>
        <dbReference type="ARBA" id="ARBA00011531"/>
    </source>
</evidence>
<keyword evidence="8 11" id="KW-0143">Chaperone</keyword>
<dbReference type="SUPFAM" id="SSF52029">
    <property type="entry name" value="GroEL apical domain-like"/>
    <property type="match status" value="1"/>
</dbReference>
<dbReference type="InterPro" id="IPR002194">
    <property type="entry name" value="Chaperonin_TCP-1_CS"/>
</dbReference>
<organism evidence="12 13">
    <name type="scientific">Orchesella cincta</name>
    <name type="common">Springtail</name>
    <name type="synonym">Podura cincta</name>
    <dbReference type="NCBI Taxonomy" id="48709"/>
    <lineage>
        <taxon>Eukaryota</taxon>
        <taxon>Metazoa</taxon>
        <taxon>Ecdysozoa</taxon>
        <taxon>Arthropoda</taxon>
        <taxon>Hexapoda</taxon>
        <taxon>Collembola</taxon>
        <taxon>Entomobryomorpha</taxon>
        <taxon>Entomobryoidea</taxon>
        <taxon>Orchesellidae</taxon>
        <taxon>Orchesellinae</taxon>
        <taxon>Orchesella</taxon>
    </lineage>
</organism>
<dbReference type="STRING" id="48709.A0A1D2NIP0"/>
<dbReference type="Proteomes" id="UP000094527">
    <property type="component" value="Unassembled WGS sequence"/>
</dbReference>
<dbReference type="Gene3D" id="3.30.260.10">
    <property type="entry name" value="TCP-1-like chaperonin intermediate domain"/>
    <property type="match status" value="1"/>
</dbReference>